<evidence type="ECO:0008006" key="4">
    <source>
        <dbReference type="Google" id="ProtNLM"/>
    </source>
</evidence>
<dbReference type="Proteomes" id="UP000195633">
    <property type="component" value="Chromosome"/>
</dbReference>
<dbReference type="EMBL" id="CP021524">
    <property type="protein sequence ID" value="ARW11736.1"/>
    <property type="molecule type" value="Genomic_DNA"/>
</dbReference>
<accession>A0A1Y0V6M6</accession>
<organism evidence="2 3">
    <name type="scientific">Acetobacter ascendens</name>
    <dbReference type="NCBI Taxonomy" id="481146"/>
    <lineage>
        <taxon>Bacteria</taxon>
        <taxon>Pseudomonadati</taxon>
        <taxon>Pseudomonadota</taxon>
        <taxon>Alphaproteobacteria</taxon>
        <taxon>Acetobacterales</taxon>
        <taxon>Acetobacteraceae</taxon>
        <taxon>Acetobacter</taxon>
    </lineage>
</organism>
<feature type="region of interest" description="Disordered" evidence="1">
    <location>
        <begin position="42"/>
        <end position="92"/>
    </location>
</feature>
<evidence type="ECO:0000256" key="1">
    <source>
        <dbReference type="SAM" id="MobiDB-lite"/>
    </source>
</evidence>
<feature type="compositionally biased region" description="Basic residues" evidence="1">
    <location>
        <begin position="53"/>
        <end position="69"/>
    </location>
</feature>
<gene>
    <name evidence="2" type="ORF">S101447_02698</name>
</gene>
<evidence type="ECO:0000313" key="2">
    <source>
        <dbReference type="EMBL" id="ARW11736.1"/>
    </source>
</evidence>
<proteinExistence type="predicted"/>
<protein>
    <recommendedName>
        <fullName evidence="4">Terminase</fullName>
    </recommendedName>
</protein>
<name>A0A1Y0V6M6_9PROT</name>
<feature type="region of interest" description="Disordered" evidence="1">
    <location>
        <begin position="155"/>
        <end position="200"/>
    </location>
</feature>
<dbReference type="RefSeq" id="WP_087636329.1">
    <property type="nucleotide sequence ID" value="NZ_CP021524.1"/>
</dbReference>
<dbReference type="AlphaFoldDB" id="A0A1Y0V6M6"/>
<reference evidence="2 3" key="1">
    <citation type="submission" date="2017-05" db="EMBL/GenBank/DDBJ databases">
        <title>Genome sequence of Acetobacter pasteurianus subsp. ascendens strain SRCM101447.</title>
        <authorList>
            <person name="Cho S.H."/>
        </authorList>
    </citation>
    <scope>NUCLEOTIDE SEQUENCE [LARGE SCALE GENOMIC DNA]</scope>
    <source>
        <strain evidence="2 3">SRCM101447</strain>
    </source>
</reference>
<evidence type="ECO:0000313" key="3">
    <source>
        <dbReference type="Proteomes" id="UP000195633"/>
    </source>
</evidence>
<sequence length="200" mass="22185">MPKKTDTDWHAIEADFRAGALSNRQIAKKHGVAESTLRKRIASGGWVRTSAQKVRKNTKTAHQPAHKPQRTPAPPREKLPSTGRRSSANVDERMDEMVSRLLGELEDTTSHLGEISEAIELETVDDTGSRRRDAMLKAITIKERTETLHKLKQTRMMGDATASKKKGVKEQRKDAAQRAMGGKFKPMQPPKLVVNNGSGS</sequence>